<keyword evidence="2" id="KW-1185">Reference proteome</keyword>
<dbReference type="EMBL" id="FNRD01000012">
    <property type="protein sequence ID" value="SEA93541.1"/>
    <property type="molecule type" value="Genomic_DNA"/>
</dbReference>
<sequence>MREVLLLVKLLLSKSELIFLRKHLMFILYNLKTEFFLDIILINYTSRNSNKPSQNTI</sequence>
<protein>
    <submittedName>
        <fullName evidence="1">Uncharacterized protein</fullName>
    </submittedName>
</protein>
<name>A0A1H4F8L9_9FLAO</name>
<dbReference type="Proteomes" id="UP000198951">
    <property type="component" value="Unassembled WGS sequence"/>
</dbReference>
<proteinExistence type="predicted"/>
<organism evidence="1 2">
    <name type="scientific">Flavobacterium gillisiae</name>
    <dbReference type="NCBI Taxonomy" id="150146"/>
    <lineage>
        <taxon>Bacteria</taxon>
        <taxon>Pseudomonadati</taxon>
        <taxon>Bacteroidota</taxon>
        <taxon>Flavobacteriia</taxon>
        <taxon>Flavobacteriales</taxon>
        <taxon>Flavobacteriaceae</taxon>
        <taxon>Flavobacterium</taxon>
    </lineage>
</organism>
<reference evidence="2" key="1">
    <citation type="submission" date="2016-10" db="EMBL/GenBank/DDBJ databases">
        <authorList>
            <person name="Varghese N."/>
            <person name="Submissions S."/>
        </authorList>
    </citation>
    <scope>NUCLEOTIDE SEQUENCE [LARGE SCALE GENOMIC DNA]</scope>
    <source>
        <strain evidence="2">DSM 22376</strain>
    </source>
</reference>
<evidence type="ECO:0000313" key="2">
    <source>
        <dbReference type="Proteomes" id="UP000198951"/>
    </source>
</evidence>
<evidence type="ECO:0000313" key="1">
    <source>
        <dbReference type="EMBL" id="SEA93541.1"/>
    </source>
</evidence>
<accession>A0A1H4F8L9</accession>
<dbReference type="AlphaFoldDB" id="A0A1H4F8L9"/>
<gene>
    <name evidence="1" type="ORF">SAMN05443667_11280</name>
</gene>